<feature type="compositionally biased region" description="Basic and acidic residues" evidence="2">
    <location>
        <begin position="2894"/>
        <end position="2904"/>
    </location>
</feature>
<dbReference type="PANTHER" id="PTHR21465:SF2">
    <property type="entry name" value="ZINC FINGER PROTEIN 469"/>
    <property type="match status" value="1"/>
</dbReference>
<dbReference type="Ensembl" id="ENSGMOT00000066264.1">
    <property type="protein sequence ID" value="ENSGMOP00000028323.1"/>
    <property type="gene ID" value="ENSGMOG00000031455.1"/>
</dbReference>
<feature type="region of interest" description="Disordered" evidence="2">
    <location>
        <begin position="3003"/>
        <end position="3038"/>
    </location>
</feature>
<feature type="region of interest" description="Disordered" evidence="2">
    <location>
        <begin position="2202"/>
        <end position="2232"/>
    </location>
</feature>
<feature type="domain" description="C2H2-type" evidence="3">
    <location>
        <begin position="3046"/>
        <end position="3073"/>
    </location>
</feature>
<feature type="region of interest" description="Disordered" evidence="2">
    <location>
        <begin position="446"/>
        <end position="469"/>
    </location>
</feature>
<protein>
    <recommendedName>
        <fullName evidence="3">C2H2-type domain-containing protein</fullName>
    </recommendedName>
</protein>
<dbReference type="Gene3D" id="3.30.160.60">
    <property type="entry name" value="Classic Zinc Finger"/>
    <property type="match status" value="2"/>
</dbReference>
<feature type="region of interest" description="Disordered" evidence="2">
    <location>
        <begin position="958"/>
        <end position="1002"/>
    </location>
</feature>
<feature type="region of interest" description="Disordered" evidence="2">
    <location>
        <begin position="2879"/>
        <end position="2914"/>
    </location>
</feature>
<dbReference type="InterPro" id="IPR013087">
    <property type="entry name" value="Znf_C2H2_type"/>
</dbReference>
<feature type="region of interest" description="Disordered" evidence="2">
    <location>
        <begin position="1"/>
        <end position="170"/>
    </location>
</feature>
<feature type="compositionally biased region" description="Polar residues" evidence="2">
    <location>
        <begin position="3787"/>
        <end position="3802"/>
    </location>
</feature>
<evidence type="ECO:0000313" key="5">
    <source>
        <dbReference type="Proteomes" id="UP000694546"/>
    </source>
</evidence>
<feature type="compositionally biased region" description="Polar residues" evidence="2">
    <location>
        <begin position="2131"/>
        <end position="2148"/>
    </location>
</feature>
<dbReference type="GeneTree" id="ENSGT00530000065415"/>
<feature type="domain" description="C2H2-type" evidence="3">
    <location>
        <begin position="3324"/>
        <end position="3346"/>
    </location>
</feature>
<dbReference type="InterPro" id="IPR036236">
    <property type="entry name" value="Znf_C2H2_sf"/>
</dbReference>
<feature type="compositionally biased region" description="Basic and acidic residues" evidence="2">
    <location>
        <begin position="3490"/>
        <end position="3502"/>
    </location>
</feature>
<feature type="region of interest" description="Disordered" evidence="2">
    <location>
        <begin position="901"/>
        <end position="920"/>
    </location>
</feature>
<feature type="compositionally biased region" description="Basic and acidic residues" evidence="2">
    <location>
        <begin position="3015"/>
        <end position="3038"/>
    </location>
</feature>
<dbReference type="PANTHER" id="PTHR21465">
    <property type="entry name" value="ZINC FINGER PROTEIN 469"/>
    <property type="match status" value="1"/>
</dbReference>
<feature type="region of interest" description="Disordered" evidence="2">
    <location>
        <begin position="3166"/>
        <end position="3221"/>
    </location>
</feature>
<evidence type="ECO:0000313" key="4">
    <source>
        <dbReference type="Ensembl" id="ENSGMOP00000028323.1"/>
    </source>
</evidence>
<feature type="region of interest" description="Disordered" evidence="2">
    <location>
        <begin position="1112"/>
        <end position="1231"/>
    </location>
</feature>
<feature type="compositionally biased region" description="Polar residues" evidence="2">
    <location>
        <begin position="3406"/>
        <end position="3442"/>
    </location>
</feature>
<dbReference type="Proteomes" id="UP000694546">
    <property type="component" value="Chromosome 9"/>
</dbReference>
<feature type="compositionally biased region" description="Polar residues" evidence="2">
    <location>
        <begin position="3568"/>
        <end position="3580"/>
    </location>
</feature>
<feature type="region of interest" description="Disordered" evidence="2">
    <location>
        <begin position="3387"/>
        <end position="3724"/>
    </location>
</feature>
<feature type="compositionally biased region" description="Polar residues" evidence="2">
    <location>
        <begin position="129"/>
        <end position="147"/>
    </location>
</feature>
<feature type="compositionally biased region" description="Basic and acidic residues" evidence="2">
    <location>
        <begin position="3522"/>
        <end position="3539"/>
    </location>
</feature>
<organism evidence="4 5">
    <name type="scientific">Gadus morhua</name>
    <name type="common">Atlantic cod</name>
    <dbReference type="NCBI Taxonomy" id="8049"/>
    <lineage>
        <taxon>Eukaryota</taxon>
        <taxon>Metazoa</taxon>
        <taxon>Chordata</taxon>
        <taxon>Craniata</taxon>
        <taxon>Vertebrata</taxon>
        <taxon>Euteleostomi</taxon>
        <taxon>Actinopterygii</taxon>
        <taxon>Neopterygii</taxon>
        <taxon>Teleostei</taxon>
        <taxon>Neoteleostei</taxon>
        <taxon>Acanthomorphata</taxon>
        <taxon>Zeiogadaria</taxon>
        <taxon>Gadariae</taxon>
        <taxon>Gadiformes</taxon>
        <taxon>Gadoidei</taxon>
        <taxon>Gadidae</taxon>
        <taxon>Gadus</taxon>
    </lineage>
</organism>
<feature type="compositionally biased region" description="Low complexity" evidence="2">
    <location>
        <begin position="1130"/>
        <end position="1151"/>
    </location>
</feature>
<keyword evidence="1" id="KW-0479">Metal-binding</keyword>
<feature type="compositionally biased region" description="Basic and acidic residues" evidence="2">
    <location>
        <begin position="2707"/>
        <end position="2724"/>
    </location>
</feature>
<dbReference type="InterPro" id="IPR039270">
    <property type="entry name" value="ZNF469"/>
</dbReference>
<reference evidence="4" key="1">
    <citation type="submission" date="2025-08" db="UniProtKB">
        <authorList>
            <consortium name="Ensembl"/>
        </authorList>
    </citation>
    <scope>IDENTIFICATION</scope>
</reference>
<feature type="region of interest" description="Disordered" evidence="2">
    <location>
        <begin position="2129"/>
        <end position="2169"/>
    </location>
</feature>
<feature type="compositionally biased region" description="Basic and acidic residues" evidence="2">
    <location>
        <begin position="49"/>
        <end position="69"/>
    </location>
</feature>
<feature type="compositionally biased region" description="Low complexity" evidence="2">
    <location>
        <begin position="101"/>
        <end position="113"/>
    </location>
</feature>
<feature type="region of interest" description="Disordered" evidence="2">
    <location>
        <begin position="2703"/>
        <end position="2726"/>
    </location>
</feature>
<feature type="region of interest" description="Disordered" evidence="2">
    <location>
        <begin position="1870"/>
        <end position="1911"/>
    </location>
</feature>
<feature type="compositionally biased region" description="Polar residues" evidence="2">
    <location>
        <begin position="3635"/>
        <end position="3657"/>
    </location>
</feature>
<feature type="compositionally biased region" description="Basic and acidic residues" evidence="2">
    <location>
        <begin position="1152"/>
        <end position="1173"/>
    </location>
</feature>
<evidence type="ECO:0000256" key="2">
    <source>
        <dbReference type="SAM" id="MobiDB-lite"/>
    </source>
</evidence>
<feature type="compositionally biased region" description="Polar residues" evidence="2">
    <location>
        <begin position="1188"/>
        <end position="1197"/>
    </location>
</feature>
<dbReference type="PROSITE" id="PS00028">
    <property type="entry name" value="ZINC_FINGER_C2H2_1"/>
    <property type="match status" value="6"/>
</dbReference>
<feature type="compositionally biased region" description="Polar residues" evidence="2">
    <location>
        <begin position="3600"/>
        <end position="3622"/>
    </location>
</feature>
<keyword evidence="1" id="KW-0862">Zinc</keyword>
<keyword evidence="1" id="KW-0863">Zinc-finger</keyword>
<feature type="region of interest" description="Disordered" evidence="2">
    <location>
        <begin position="529"/>
        <end position="580"/>
    </location>
</feature>
<feature type="compositionally biased region" description="Basic residues" evidence="2">
    <location>
        <begin position="2808"/>
        <end position="2823"/>
    </location>
</feature>
<dbReference type="SUPFAM" id="SSF57667">
    <property type="entry name" value="beta-beta-alpha zinc fingers"/>
    <property type="match status" value="1"/>
</dbReference>
<feature type="compositionally biased region" description="Polar residues" evidence="2">
    <location>
        <begin position="453"/>
        <end position="469"/>
    </location>
</feature>
<feature type="compositionally biased region" description="Low complexity" evidence="2">
    <location>
        <begin position="964"/>
        <end position="983"/>
    </location>
</feature>
<feature type="compositionally biased region" description="Polar residues" evidence="2">
    <location>
        <begin position="2825"/>
        <end position="2851"/>
    </location>
</feature>
<feature type="compositionally biased region" description="Basic residues" evidence="2">
    <location>
        <begin position="114"/>
        <end position="123"/>
    </location>
</feature>
<feature type="compositionally biased region" description="Basic and acidic residues" evidence="2">
    <location>
        <begin position="1"/>
        <end position="20"/>
    </location>
</feature>
<dbReference type="OMA" id="MPWQQIH"/>
<reference evidence="4" key="2">
    <citation type="submission" date="2025-09" db="UniProtKB">
        <authorList>
            <consortium name="Ensembl"/>
        </authorList>
    </citation>
    <scope>IDENTIFICATION</scope>
</reference>
<evidence type="ECO:0000259" key="3">
    <source>
        <dbReference type="PROSITE" id="PS50157"/>
    </source>
</evidence>
<feature type="region of interest" description="Disordered" evidence="2">
    <location>
        <begin position="2797"/>
        <end position="2851"/>
    </location>
</feature>
<accession>A0A8C5A8T6</accession>
<name>A0A8C5A8T6_GADMO</name>
<feature type="compositionally biased region" description="Basic and acidic residues" evidence="2">
    <location>
        <begin position="3581"/>
        <end position="3598"/>
    </location>
</feature>
<keyword evidence="5" id="KW-1185">Reference proteome</keyword>
<proteinExistence type="predicted"/>
<feature type="compositionally biased region" description="Basic and acidic residues" evidence="2">
    <location>
        <begin position="3170"/>
        <end position="3182"/>
    </location>
</feature>
<feature type="region of interest" description="Disordered" evidence="2">
    <location>
        <begin position="2926"/>
        <end position="2977"/>
    </location>
</feature>
<feature type="domain" description="C2H2-type" evidence="3">
    <location>
        <begin position="3243"/>
        <end position="3270"/>
    </location>
</feature>
<dbReference type="PROSITE" id="PS50157">
    <property type="entry name" value="ZINC_FINGER_C2H2_2"/>
    <property type="match status" value="4"/>
</dbReference>
<sequence length="3852" mass="427673">MAGEAQHSHAVKELDAESKLQDAGTSLEKHSDKTKKHSLAHFPSTGNEARPDGRGAKTDKLEKERDCTQQREAVIRPQKAGKIDFRSLQNRPKCSTDRPWPSGKSSPQSPSGKGRSRDKAKRSGKSERGNPQQLYRLSITNPRSNPTIGIAYPQQKVSPPKKLEASRGPVSGSYRFHVPSIPEREAELHQEDLSYNRCFQEASPNLTSPSYTSQTPTSTCGTSNISAQPNSQQLLADFQLSCSNAWPSPERIFNGANYGISSQKSTTLSEVNKAGVFASAPFQYGYQFLEDSSASPFSCEQNSQSGTNFDSTGGSIISALSQESERGLHYNSQGPSSQLHFANKTYQSSSHNNIHLGSGPFDKKINNKVHNRIPHSTYLSVEQQTIPFADMNEKFQFQDQRPNSSKNGIMPWQQLRQTSSQNKIELSRQLNNQKLAYMVSPSDWQDDCKSHKNAPTKTPNSFQNNKTNDVFSNQRPDAIKHGSSNAMPNYKAEANHAQVCEPKNKQSRNYSYPPLQVAPVGRMMVSPYESPLPSPLLSPVHNPTSSSTCSSLSPASTSPVNHSSEDGPMSKTGVPPTFYHQHQTKTQLPSDHLGNNSHHFHSEVPRNMPYGSDRGKDDMLSYLHNGVNPKNNMDGNKGFMDSFGLEHHQPPPPYSAHQLLATSLATANLDQLDVVLTCKQCDQNFNNLASFLGHKQYCSQHSFSHIDLKDISKMEDGRKFHADPSKVQTHGANTSIPRCPSDLHLSLLGLNKNGELMCDGETKGDHKEDQLKLSLFSGSGNLPVPLPELEMEDAKLDSLITEALNGLGYQSDNAEIDSSFIDAFADDDLTTIKTTSNKQSLKNKESIATDCKSKTIKEDRNSTESKYLYDSNDKHETDKYTEIKFEKMSLNMEKDEKMIIKKETSPKQSQISPQGMLRERDIKETDASKQFSSEDFRAPRLVLSSKFAERCGLKGFQDSSVSRASTQTQSQPSTATQTSPPTTKAIKENKRKRSSGGTWSKELIHKIVQQKNKLHKLHVKGTKNLQFSLVMDKVTPSVQNPAFGEYDYVSDADDECEPVKIATQGRLSQSSRCKYTYTKESKWRARGEREQAAWRHESKECFEVKKSEAVSLQPEKYGSHQKVRRRDSRSSTSSDLSTSVSVSSDNVSSPKSTDRTDSDCEKRTEMQTKEFPEQRGSSPHKSYDKTRTSAALSFTKSSKMENADQSGHSSVKDGSKILKSSHSSPDIADMSSLSSKANNALKNHEKCKNPLTISKSESHSREIGTFSYDMNTSQRTDETHKDGLTAQSCHAHIEQLQLDSPQSVTVNKEDLNHEKERGSEGIATCKINDSPGQEATQAKFTNTDFFDKHSEDICKEEDAVALGKDFAPKPPSLCSSFMDDVCLSPPESHDSLLQKDTSHLMPYPLDQDNGLMKSPLSFDTSSVFGDLTVAGFDNSLYSDIPLQKEGFSSIENTLDKKEAFDSSFSPFLEQREWSLMVDVSPVLPEEISQYKGDEVKSNENKSDFNHVPLSLPDKIMDYSANLNSCASEDELEIKRIVSELENQLQTTKIQSPALLPENTRKHLQMSKFSPLRLIDDSDNDGTGLDIHCPVQSLSVPVSSLSSEHFTDQVLPWSSPFQFDLIEVDQNTPTHNEPGPLEHFSEREDEVTDIGTSVHSTQNESALLQISEHTAEHTNCDKEKTLTETKEEILEEKRYTENLIKSLEVISDSIFKEESIISEKQEMNVSPRKGQLDPEIECQLSDAIDREDHSEGEVITETDNILMSPNIIEQKQAIEFILNESQSLSLSNTTEPIADGIRPIVLQSSEPLESNNNGANTDDVSLQKDITLDSNTMESAYGSGEMEGSDVVQGTCANSNALDNLNKLFKSNMDDDKHSAIDSQEEEEEAVKGITSDSDAHSPSADNAADAEKELSENIEDVKETSLLQRASEFHADSAHLYSTFAEQQGLGTSEHLQEDSNMQTTITKQEDFVGHVAHQNYSHTEMYSAVLAAESPLEVVTTEKLYSPILMETNAECQGRNSPEAPTTEGESSMLMMQPQFSDIQKGPDYCKVNPPQTKSDVQSNSIQEQVEELPTVEDSGAQLPQEDLVASLKSSPCSRNMDAEHIQCTSYPASPANLPIIPISPVPSLENVEMQENTCQSQSNCDSTTIEQEPLPNTPSSPFPSSKGETEHIDEAEDIDQPLTTAAEMEYTLISPPHLDLGINGCKTLSDETSSAEPLPPSTVADPPEASDDVTKRDDTLYDFRLSPLDYNCISNDPPQLKHYDYIPISPENDAEDKEMVQSPRKIGEPCELRIDPALMSIKNTPDEGTEEPSKTDSQAQLILPDEPQGSDDSQCLKYPCIALDFPPHNKCTDSSSDVNTTVEVDHNTVKSIDPVNVDVMSQAGSGDDSALCMQETATKYHREDTSDGLFALKPLIICEKVDALQKQLAIENKLQKTIVNHLQGDASPKMADERSNMQQGKALCDICSMCFRTVPGLKRHKAMKHSVKADKNIILDIPNHQRNILSSKPPSTTEKRLKDNSQRCFQNKIHGLSKSLHTEINDAVIPLNTSESDMIIEHKAPESAVTLAADEITNHKPSLSTKVKKMYKARKNKNSEVSDQTDSFSDELLKILKTDILQAITPEFQNHGIQELSESSEAQIKINNLLNKTITETQEFPNCVASNCGLDSLTKNPTKDANLSNEISKVKLNKTDTDGLECRSLNETVNGEESSKDIREDCGPPHKETTEESCELSVNVDVVEEKKKIQENKEVPEKKVAQEVLQTVLVKLECEKTRAPSEEADDPLSAPVKGFLDDDATFSQLFPRDEDTKRKKPPRVYSKKNKRQKLSPDTHTLQDCPPSQDQCADNQTDKTLNNSQRNHCEYETISIDDAIMLNMCHNSSLKGDPKTASEINQSVSDHEKIPDNHQKPVSNHLSPIEGSIDKSLVERSSLSDNASLPAEQKVSSDPIKSKEDVQTTQCSVKPPQAPHPPEPSVTDNVPNFHSIDIQNIKTTFQLPEIQFFESSKDITVGPPIAAPDPENKDTEKSKKPTERRGRKRQDGSLKVKEKEYKCKVCFTWFLTLGELNFHKLSHNPSPPPTCYMCVQRKFSSREQLRDHLREKHAKNKAGIWTCGMCLKEISDVWMYNEHLREHATQFARKGQTQGSMLGIPGTLMQETAVKNFITSIMQHRPSKANKESTKVQKAQEKPAVPDMPVGEGKTAAAERVEPKVQKSKNSNGTSEKPVEVVHKTDTPRNVEMHPNCKDPSRDCHHCGKQFPKPFKLQRHLVVHNLEKIFLCHKCPVSYQEAQELKDHLKTVHEEMEDFESKHTTLYTCELCADVMHVIKKSFICSTCNYTFSKKEQFDRHMEKHLLGGNKIFKFKGVLRPVKAATSKDNVTSDFPPGKKRKIMSECMQENSSDSGIASVGSLHLNPSSETPSSKSNVTVADDSTQTSTNVYRNDPQSTSVKTEDDVEEYPDPFGELDQCSFHNESSESESPQKEERYPSMLPALPVKEGCERPASELCDVKEEEDEVAGIPAEATSRRLASKENSDVGQERGREKPPSADSGTADAREKASESRCSVASSEDLPGSTRNPSVANNQTSEKSHIDQQRDDSQGKESYKPNGSNDGRQDNLSNSTEPQASSPTKDKASLMKTNEGCRTSTTRPSEPTQTIKGSSNGSDLIEDRESLRQQKKRKEMKSPCSSQRICSPATRENLDVDAKTKKKFRLNKSESPSSQKKPEGPSDYAVLSSVRDDVVSNKIISKSKTSNLGLQAKRGLLDNCLSKKAEIVAHVNGDCKAKKGTLGRCLQSPVSKGSSTPKNNSLNKPRPKIGVRSMESHSYRTAESQNHLLSQLFGQKLTSFKIPLRKDTSESMN</sequence>
<feature type="compositionally biased region" description="Polar residues" evidence="2">
    <location>
        <begin position="2051"/>
        <end position="2064"/>
    </location>
</feature>
<feature type="compositionally biased region" description="Low complexity" evidence="2">
    <location>
        <begin position="537"/>
        <end position="559"/>
    </location>
</feature>
<dbReference type="GO" id="GO:0008270">
    <property type="term" value="F:zinc ion binding"/>
    <property type="evidence" value="ECO:0007669"/>
    <property type="project" value="UniProtKB-KW"/>
</dbReference>
<feature type="domain" description="C2H2-type" evidence="3">
    <location>
        <begin position="3271"/>
        <end position="3299"/>
    </location>
</feature>
<dbReference type="SMART" id="SM00355">
    <property type="entry name" value="ZnF_C2H2"/>
    <property type="match status" value="8"/>
</dbReference>
<feature type="region of interest" description="Disordered" evidence="2">
    <location>
        <begin position="2041"/>
        <end position="2064"/>
    </location>
</feature>
<evidence type="ECO:0000256" key="1">
    <source>
        <dbReference type="PROSITE-ProRule" id="PRU00042"/>
    </source>
</evidence>
<feature type="region of interest" description="Disordered" evidence="2">
    <location>
        <begin position="3785"/>
        <end position="3809"/>
    </location>
</feature>